<organism evidence="2">
    <name type="scientific">marine sediment metagenome</name>
    <dbReference type="NCBI Taxonomy" id="412755"/>
    <lineage>
        <taxon>unclassified sequences</taxon>
        <taxon>metagenomes</taxon>
        <taxon>ecological metagenomes</taxon>
    </lineage>
</organism>
<name>X0WLJ0_9ZZZZ</name>
<sequence>MLNVERIVIGSVSLVGSTYMVIARMVDIETTRTLLSVEKRSGVLLIMLST</sequence>
<evidence type="ECO:0000313" key="2">
    <source>
        <dbReference type="EMBL" id="GAG13551.1"/>
    </source>
</evidence>
<gene>
    <name evidence="2" type="ORF">S01H1_35827</name>
</gene>
<dbReference type="EMBL" id="BARS01022405">
    <property type="protein sequence ID" value="GAG13551.1"/>
    <property type="molecule type" value="Genomic_DNA"/>
</dbReference>
<accession>X0WLJ0</accession>
<proteinExistence type="predicted"/>
<comment type="caution">
    <text evidence="2">The sequence shown here is derived from an EMBL/GenBank/DDBJ whole genome shotgun (WGS) entry which is preliminary data.</text>
</comment>
<keyword evidence="1" id="KW-0812">Transmembrane</keyword>
<keyword evidence="1" id="KW-1133">Transmembrane helix</keyword>
<keyword evidence="1" id="KW-0472">Membrane</keyword>
<feature type="transmembrane region" description="Helical" evidence="1">
    <location>
        <begin position="6"/>
        <end position="26"/>
    </location>
</feature>
<protein>
    <submittedName>
        <fullName evidence="2">Uncharacterized protein</fullName>
    </submittedName>
</protein>
<evidence type="ECO:0000256" key="1">
    <source>
        <dbReference type="SAM" id="Phobius"/>
    </source>
</evidence>
<reference evidence="2" key="1">
    <citation type="journal article" date="2014" name="Front. Microbiol.">
        <title>High frequency of phylogenetically diverse reductive dehalogenase-homologous genes in deep subseafloor sedimentary metagenomes.</title>
        <authorList>
            <person name="Kawai M."/>
            <person name="Futagami T."/>
            <person name="Toyoda A."/>
            <person name="Takaki Y."/>
            <person name="Nishi S."/>
            <person name="Hori S."/>
            <person name="Arai W."/>
            <person name="Tsubouchi T."/>
            <person name="Morono Y."/>
            <person name="Uchiyama I."/>
            <person name="Ito T."/>
            <person name="Fujiyama A."/>
            <person name="Inagaki F."/>
            <person name="Takami H."/>
        </authorList>
    </citation>
    <scope>NUCLEOTIDE SEQUENCE</scope>
    <source>
        <strain evidence="2">Expedition CK06-06</strain>
    </source>
</reference>
<dbReference type="AlphaFoldDB" id="X0WLJ0"/>